<evidence type="ECO:0000256" key="1">
    <source>
        <dbReference type="ARBA" id="ARBA00006601"/>
    </source>
</evidence>
<organism evidence="6 7">
    <name type="scientific">Afifella marina DSM 2698</name>
    <dbReference type="NCBI Taxonomy" id="1120955"/>
    <lineage>
        <taxon>Bacteria</taxon>
        <taxon>Pseudomonadati</taxon>
        <taxon>Pseudomonadota</taxon>
        <taxon>Alphaproteobacteria</taxon>
        <taxon>Hyphomicrobiales</taxon>
        <taxon>Afifellaceae</taxon>
        <taxon>Afifella</taxon>
    </lineage>
</organism>
<reference evidence="6 7" key="1">
    <citation type="submission" date="2016-10" db="EMBL/GenBank/DDBJ databases">
        <authorList>
            <person name="de Groot N.N."/>
        </authorList>
    </citation>
    <scope>NUCLEOTIDE SEQUENCE [LARGE SCALE GENOMIC DNA]</scope>
    <source>
        <strain evidence="6 7">DSM 2698</strain>
    </source>
</reference>
<dbReference type="SUPFAM" id="SSF48179">
    <property type="entry name" value="6-phosphogluconate dehydrogenase C-terminal domain-like"/>
    <property type="match status" value="1"/>
</dbReference>
<sequence>MDPHRLSVLGLGYVGLPVAAAFARGGYEVVAFDIDTARVHELRAGRDRNAEVTPQDLACPRLHITSDTQELSRADIHIVTVPTPITPARRPDLRPLQSASVTVGRVLKAGDIVVYESTVYPGATEEVCVPILEAESGLRFGQDFAVGYSPERINPGDDRHRFETIAKVVSGSDEKTLDRLAELYGSVLKAEVHRAPSIRVAEAAKVIENTQRDLNIALMNELALIFDRLGLRTADVLAAARTKWNFVDFTPGLVGGHCIGVDPYYLTAKAEETGHHPEVILAGRRTNDGMGAFIARKTVKLMIGQGLLVKGSRVGIFGLTFKENVSDLRNSRVPDIVEELRDYGITPFVHDPLAEKEATFRAYGIELSELEAIDDLDAAILAVPHAGYLADAGQKLFGRVRNGGVVVDVKSRFADCPPHLHYWSL</sequence>
<protein>
    <submittedName>
        <fullName evidence="6">UDP-N-acetyl-D-galactosamine dehydrogenase</fullName>
    </submittedName>
</protein>
<dbReference type="EMBL" id="FMVW01000001">
    <property type="protein sequence ID" value="SCZ21027.1"/>
    <property type="molecule type" value="Genomic_DNA"/>
</dbReference>
<dbReference type="AlphaFoldDB" id="A0A1G5M744"/>
<evidence type="ECO:0000313" key="6">
    <source>
        <dbReference type="EMBL" id="SCZ21027.1"/>
    </source>
</evidence>
<dbReference type="SMART" id="SM00984">
    <property type="entry name" value="UDPG_MGDP_dh_C"/>
    <property type="match status" value="1"/>
</dbReference>
<dbReference type="GO" id="GO:0016616">
    <property type="term" value="F:oxidoreductase activity, acting on the CH-OH group of donors, NAD or NADP as acceptor"/>
    <property type="evidence" value="ECO:0007669"/>
    <property type="project" value="InterPro"/>
</dbReference>
<dbReference type="PIRSF" id="PIRSF500136">
    <property type="entry name" value="UDP_ManNAc_DH"/>
    <property type="match status" value="1"/>
</dbReference>
<dbReference type="InterPro" id="IPR001732">
    <property type="entry name" value="UDP-Glc/GDP-Man_DH_N"/>
</dbReference>
<dbReference type="Pfam" id="PF03721">
    <property type="entry name" value="UDPG_MGDP_dh_N"/>
    <property type="match status" value="1"/>
</dbReference>
<dbReference type="GO" id="GO:0051287">
    <property type="term" value="F:NAD binding"/>
    <property type="evidence" value="ECO:0007669"/>
    <property type="project" value="InterPro"/>
</dbReference>
<dbReference type="PRINTS" id="PR00411">
    <property type="entry name" value="PNDRDTASEI"/>
</dbReference>
<evidence type="ECO:0000256" key="2">
    <source>
        <dbReference type="ARBA" id="ARBA00023002"/>
    </source>
</evidence>
<proteinExistence type="inferred from homology"/>
<dbReference type="GO" id="GO:0016628">
    <property type="term" value="F:oxidoreductase activity, acting on the CH-CH group of donors, NAD or NADP as acceptor"/>
    <property type="evidence" value="ECO:0007669"/>
    <property type="project" value="InterPro"/>
</dbReference>
<dbReference type="Proteomes" id="UP000199347">
    <property type="component" value="Unassembled WGS sequence"/>
</dbReference>
<dbReference type="InterPro" id="IPR036220">
    <property type="entry name" value="UDP-Glc/GDP-Man_DH_C_sf"/>
</dbReference>
<dbReference type="STRING" id="1120955.SAMN03080610_00209"/>
<keyword evidence="2" id="KW-0560">Oxidoreductase</keyword>
<dbReference type="Pfam" id="PF00984">
    <property type="entry name" value="UDPG_MGDP_dh"/>
    <property type="match status" value="1"/>
</dbReference>
<evidence type="ECO:0000256" key="3">
    <source>
        <dbReference type="ARBA" id="ARBA00023027"/>
    </source>
</evidence>
<dbReference type="PIRSF" id="PIRSF000124">
    <property type="entry name" value="UDPglc_GDPman_dh"/>
    <property type="match status" value="1"/>
</dbReference>
<name>A0A1G5M744_AFIMA</name>
<dbReference type="PANTHER" id="PTHR43491:SF2">
    <property type="entry name" value="UDP-N-ACETYL-D-MANNOSAMINE DEHYDROGENASE"/>
    <property type="match status" value="1"/>
</dbReference>
<dbReference type="InterPro" id="IPR036291">
    <property type="entry name" value="NAD(P)-bd_dom_sf"/>
</dbReference>
<dbReference type="InterPro" id="IPR028359">
    <property type="entry name" value="UDP_ManNAc/GlcNAc_DH"/>
</dbReference>
<keyword evidence="7" id="KW-1185">Reference proteome</keyword>
<dbReference type="NCBIfam" id="TIGR03026">
    <property type="entry name" value="NDP-sugDHase"/>
    <property type="match status" value="1"/>
</dbReference>
<dbReference type="InterPro" id="IPR008927">
    <property type="entry name" value="6-PGluconate_DH-like_C_sf"/>
</dbReference>
<dbReference type="SUPFAM" id="SSF51735">
    <property type="entry name" value="NAD(P)-binding Rossmann-fold domains"/>
    <property type="match status" value="1"/>
</dbReference>
<keyword evidence="3" id="KW-0520">NAD</keyword>
<comment type="similarity">
    <text evidence="1 4">Belongs to the UDP-glucose/GDP-mannose dehydrogenase family.</text>
</comment>
<dbReference type="RefSeq" id="WP_244514344.1">
    <property type="nucleotide sequence ID" value="NZ_FMVW01000001.1"/>
</dbReference>
<feature type="domain" description="UDP-glucose/GDP-mannose dehydrogenase C-terminal" evidence="5">
    <location>
        <begin position="315"/>
        <end position="415"/>
    </location>
</feature>
<dbReference type="InterPro" id="IPR014026">
    <property type="entry name" value="UDP-Glc/GDP-Man_DH_dimer"/>
</dbReference>
<dbReference type="Pfam" id="PF03720">
    <property type="entry name" value="UDPG_MGDP_dh_C"/>
    <property type="match status" value="1"/>
</dbReference>
<dbReference type="SUPFAM" id="SSF52413">
    <property type="entry name" value="UDP-glucose/GDP-mannose dehydrogenase C-terminal domain"/>
    <property type="match status" value="1"/>
</dbReference>
<accession>A0A1G5M744</accession>
<evidence type="ECO:0000259" key="5">
    <source>
        <dbReference type="SMART" id="SM00984"/>
    </source>
</evidence>
<evidence type="ECO:0000256" key="4">
    <source>
        <dbReference type="PIRNR" id="PIRNR000124"/>
    </source>
</evidence>
<dbReference type="Gene3D" id="3.40.50.720">
    <property type="entry name" value="NAD(P)-binding Rossmann-like Domain"/>
    <property type="match status" value="2"/>
</dbReference>
<dbReference type="GO" id="GO:0000271">
    <property type="term" value="P:polysaccharide biosynthetic process"/>
    <property type="evidence" value="ECO:0007669"/>
    <property type="project" value="InterPro"/>
</dbReference>
<dbReference type="InterPro" id="IPR014027">
    <property type="entry name" value="UDP-Glc/GDP-Man_DH_C"/>
</dbReference>
<evidence type="ECO:0000313" key="7">
    <source>
        <dbReference type="Proteomes" id="UP000199347"/>
    </source>
</evidence>
<gene>
    <name evidence="6" type="ORF">SAMN03080610_00209</name>
</gene>
<dbReference type="PANTHER" id="PTHR43491">
    <property type="entry name" value="UDP-N-ACETYL-D-MANNOSAMINE DEHYDROGENASE"/>
    <property type="match status" value="1"/>
</dbReference>
<dbReference type="InterPro" id="IPR017476">
    <property type="entry name" value="UDP-Glc/GDP-Man"/>
</dbReference>